<feature type="transmembrane region" description="Helical" evidence="1">
    <location>
        <begin position="205"/>
        <end position="226"/>
    </location>
</feature>
<dbReference type="KEGG" id="tva:4767158"/>
<dbReference type="EMBL" id="DS113361">
    <property type="protein sequence ID" value="EAY09244.1"/>
    <property type="molecule type" value="Genomic_DNA"/>
</dbReference>
<dbReference type="PROSITE" id="PS50112">
    <property type="entry name" value="PAS"/>
    <property type="match status" value="1"/>
</dbReference>
<dbReference type="InterPro" id="IPR035965">
    <property type="entry name" value="PAS-like_dom_sf"/>
</dbReference>
<keyword evidence="1" id="KW-0472">Membrane</keyword>
<dbReference type="VEuPathDB" id="TrichDB:TVAG_133010"/>
<organism evidence="3 4">
    <name type="scientific">Trichomonas vaginalis (strain ATCC PRA-98 / G3)</name>
    <dbReference type="NCBI Taxonomy" id="412133"/>
    <lineage>
        <taxon>Eukaryota</taxon>
        <taxon>Metamonada</taxon>
        <taxon>Parabasalia</taxon>
        <taxon>Trichomonadida</taxon>
        <taxon>Trichomonadidae</taxon>
        <taxon>Trichomonas</taxon>
    </lineage>
</organism>
<dbReference type="VEuPathDB" id="TrichDB:TVAGG3_0905600"/>
<feature type="transmembrane region" description="Helical" evidence="1">
    <location>
        <begin position="40"/>
        <end position="59"/>
    </location>
</feature>
<keyword evidence="1" id="KW-0812">Transmembrane</keyword>
<sequence>MGLSFESFRIHIFTICFIAVATVTCIIWIVYKKARAIHPFILKIRGILFLYNPAVYYYLPSMFIGYQIALFQTDDISFSKIALILLEIIVIALATWFTFSLSPLLFQNPLFSKAHLPTTLFPNYNCVYHFLADIVYVIQVFNITSKIVQTLVSVIYFIYAIQHAVRLYRLPYLSHFLSAVSIAIDISHAVITPCAIWFSNVQCQTIFFLISAGSLILLIAIFYWILEYRGKKLVKDLESLEQLKIDKDKTILYVQEALLECKITKNLLNQIDPIFEGSTRLEVLAIHQYLKCIYADDPQTLQNIKRTILSLHMFKQLPTIQSFFLFELLHSVCKLERDTILSPENDLMKKYQTYEMEAERFWDSMIRGKLKPAMSALLELNRQIADFSEVFRSYNCLYPNNDMVLKLKQDFAYNVIPACTTISDTKIDLPMTHLQIRYAQFVGLRVDKLARLFFGDDEVEKSVIKATQIEMNIKSNIAKHVMKPLNNRSKAIFWIQCFVVVAFIPICSVYPFFVLKRTRDISKFRNFSSEISKVASEWVFISITICQTLNQSVYDLVTEESLLESIKHNTSSIVTIQTLFSQLNDTLNDFIVQMRLLFIQNSYFSEAPPLSNIRQIFLDDKVNYFPYADNITESLDKGFQVKALLLFYFTYVSNFIDDLNASDPYNSTIAEHIRERAYKFSNITLNIMNLVAKTFGYIDEYVHGYIGVQSVSNVLIYILVAIIVLFIAAEPFTVYFFRKSVMSEISEDLKKYFRLHTQSPDDTKDEEYVEEIEEFPISTLIPKTSPSLGVMIGYAFFNMLLWAFTYKSYYEISSLLNTVNSIEKLDIDSAISLNSVLAAYQFANTTSDFSSITIDNMLTLYNDVFNYIKDSNETSVPLYEILNATRSNQIESEEFDSLHEFYHQISFEQLYLLIGYLTGTLAKNVTDGLGSPYIHSFHINFQTLRPIKSNLTYLYNSYLTEEIAHLGFLCGMDVLVYVMASILMFALFWRRYLDADDMKVQLGRLIMDLDPIFIAQNQCLVEFIVGSKSGVLPWMKGSPIFEILNSTDTPLLIINDHLSIMAFTSVIAEMFNYRPEQIIGQHYTMLFTIKGEAPSKSQESFFSRINDILSQKSGCTSKILSGITSDGNYLKVDVRASVITFDEHHYIFFELKSLEVSSFYDDATTLCQNTIKDMIETSIPLKLFPPIENGKGYLSRKFFGGTLVYCAMENNDIMRPINEMEEKMNQRLTQLYRGDDDCLVLAATISYSLLLFTNTDNTRVHRARALQYIKDYSVVDAGSDTKQVSVMLDVDQYFEAVQFLPPSVPAKYNGKEISAKESNNFSPQMTTDPFLDKLGTMGAMLSILRPNMVIMQAYMAEHLEKSCKLMPVTLVNNNEKFVGIAIDELPDASVMLEELKHDNNN</sequence>
<evidence type="ECO:0000256" key="1">
    <source>
        <dbReference type="SAM" id="Phobius"/>
    </source>
</evidence>
<accession>A2EDH9</accession>
<proteinExistence type="predicted"/>
<dbReference type="Gene3D" id="3.30.450.20">
    <property type="entry name" value="PAS domain"/>
    <property type="match status" value="1"/>
</dbReference>
<feature type="transmembrane region" description="Helical" evidence="1">
    <location>
        <begin position="963"/>
        <end position="989"/>
    </location>
</feature>
<reference evidence="3" key="2">
    <citation type="journal article" date="2007" name="Science">
        <title>Draft genome sequence of the sexually transmitted pathogen Trichomonas vaginalis.</title>
        <authorList>
            <person name="Carlton J.M."/>
            <person name="Hirt R.P."/>
            <person name="Silva J.C."/>
            <person name="Delcher A.L."/>
            <person name="Schatz M."/>
            <person name="Zhao Q."/>
            <person name="Wortman J.R."/>
            <person name="Bidwell S.L."/>
            <person name="Alsmark U.C.M."/>
            <person name="Besteiro S."/>
            <person name="Sicheritz-Ponten T."/>
            <person name="Noel C.J."/>
            <person name="Dacks J.B."/>
            <person name="Foster P.G."/>
            <person name="Simillion C."/>
            <person name="Van de Peer Y."/>
            <person name="Miranda-Saavedra D."/>
            <person name="Barton G.J."/>
            <person name="Westrop G.D."/>
            <person name="Mueller S."/>
            <person name="Dessi D."/>
            <person name="Fiori P.L."/>
            <person name="Ren Q."/>
            <person name="Paulsen I."/>
            <person name="Zhang H."/>
            <person name="Bastida-Corcuera F.D."/>
            <person name="Simoes-Barbosa A."/>
            <person name="Brown M.T."/>
            <person name="Hayes R.D."/>
            <person name="Mukherjee M."/>
            <person name="Okumura C.Y."/>
            <person name="Schneider R."/>
            <person name="Smith A.J."/>
            <person name="Vanacova S."/>
            <person name="Villalvazo M."/>
            <person name="Haas B.J."/>
            <person name="Pertea M."/>
            <person name="Feldblyum T.V."/>
            <person name="Utterback T.R."/>
            <person name="Shu C.L."/>
            <person name="Osoegawa K."/>
            <person name="de Jong P.J."/>
            <person name="Hrdy I."/>
            <person name="Horvathova L."/>
            <person name="Zubacova Z."/>
            <person name="Dolezal P."/>
            <person name="Malik S.B."/>
            <person name="Logsdon J.M. Jr."/>
            <person name="Henze K."/>
            <person name="Gupta A."/>
            <person name="Wang C.C."/>
            <person name="Dunne R.L."/>
            <person name="Upcroft J.A."/>
            <person name="Upcroft P."/>
            <person name="White O."/>
            <person name="Salzberg S.L."/>
            <person name="Tang P."/>
            <person name="Chiu C.-H."/>
            <person name="Lee Y.-S."/>
            <person name="Embley T.M."/>
            <person name="Coombs G.H."/>
            <person name="Mottram J.C."/>
            <person name="Tachezy J."/>
            <person name="Fraser-Liggett C.M."/>
            <person name="Johnson P.J."/>
        </authorList>
    </citation>
    <scope>NUCLEOTIDE SEQUENCE [LARGE SCALE GENOMIC DNA]</scope>
    <source>
        <strain evidence="3">G3</strain>
    </source>
</reference>
<feature type="transmembrane region" description="Helical" evidence="1">
    <location>
        <begin position="12"/>
        <end position="31"/>
    </location>
</feature>
<reference evidence="3" key="1">
    <citation type="submission" date="2006-10" db="EMBL/GenBank/DDBJ databases">
        <authorList>
            <person name="Amadeo P."/>
            <person name="Zhao Q."/>
            <person name="Wortman J."/>
            <person name="Fraser-Liggett C."/>
            <person name="Carlton J."/>
        </authorList>
    </citation>
    <scope>NUCLEOTIDE SEQUENCE</scope>
    <source>
        <strain evidence="3">G3</strain>
    </source>
</reference>
<name>A2EDH9_TRIV3</name>
<dbReference type="GO" id="GO:0006355">
    <property type="term" value="P:regulation of DNA-templated transcription"/>
    <property type="evidence" value="ECO:0007669"/>
    <property type="project" value="InterPro"/>
</dbReference>
<dbReference type="InterPro" id="IPR000014">
    <property type="entry name" value="PAS"/>
</dbReference>
<dbReference type="RefSeq" id="XP_001321467.1">
    <property type="nucleotide sequence ID" value="XM_001321432.1"/>
</dbReference>
<feature type="transmembrane region" description="Helical" evidence="1">
    <location>
        <begin position="491"/>
        <end position="513"/>
    </location>
</feature>
<dbReference type="OrthoDB" id="10691274at2759"/>
<dbReference type="InterPro" id="IPR013767">
    <property type="entry name" value="PAS_fold"/>
</dbReference>
<feature type="transmembrane region" description="Helical" evidence="1">
    <location>
        <begin position="714"/>
        <end position="737"/>
    </location>
</feature>
<keyword evidence="4" id="KW-1185">Reference proteome</keyword>
<keyword evidence="1" id="KW-1133">Transmembrane helix</keyword>
<dbReference type="Proteomes" id="UP000001542">
    <property type="component" value="Unassembled WGS sequence"/>
</dbReference>
<evidence type="ECO:0000313" key="3">
    <source>
        <dbReference type="EMBL" id="EAY09244.1"/>
    </source>
</evidence>
<feature type="transmembrane region" description="Helical" evidence="1">
    <location>
        <begin position="147"/>
        <end position="165"/>
    </location>
</feature>
<evidence type="ECO:0000259" key="2">
    <source>
        <dbReference type="PROSITE" id="PS50112"/>
    </source>
</evidence>
<feature type="domain" description="PAS" evidence="2">
    <location>
        <begin position="1036"/>
        <end position="1112"/>
    </location>
</feature>
<feature type="transmembrane region" description="Helical" evidence="1">
    <location>
        <begin position="177"/>
        <end position="199"/>
    </location>
</feature>
<feature type="transmembrane region" description="Helical" evidence="1">
    <location>
        <begin position="788"/>
        <end position="806"/>
    </location>
</feature>
<feature type="transmembrane region" description="Helical" evidence="1">
    <location>
        <begin position="79"/>
        <end position="99"/>
    </location>
</feature>
<dbReference type="SUPFAM" id="SSF55785">
    <property type="entry name" value="PYP-like sensor domain (PAS domain)"/>
    <property type="match status" value="1"/>
</dbReference>
<dbReference type="Pfam" id="PF00989">
    <property type="entry name" value="PAS"/>
    <property type="match status" value="1"/>
</dbReference>
<evidence type="ECO:0000313" key="4">
    <source>
        <dbReference type="Proteomes" id="UP000001542"/>
    </source>
</evidence>
<protein>
    <recommendedName>
        <fullName evidence="2">PAS domain-containing protein</fullName>
    </recommendedName>
</protein>
<dbReference type="InParanoid" id="A2EDH9"/>
<gene>
    <name evidence="3" type="ORF">TVAG_133010</name>
</gene>